<dbReference type="EMBL" id="LNQE01001544">
    <property type="protein sequence ID" value="KUG15631.1"/>
    <property type="molecule type" value="Genomic_DNA"/>
</dbReference>
<accession>A0A0W8F446</accession>
<organism evidence="1">
    <name type="scientific">hydrocarbon metagenome</name>
    <dbReference type="NCBI Taxonomy" id="938273"/>
    <lineage>
        <taxon>unclassified sequences</taxon>
        <taxon>metagenomes</taxon>
        <taxon>ecological metagenomes</taxon>
    </lineage>
</organism>
<name>A0A0W8F446_9ZZZZ</name>
<protein>
    <submittedName>
        <fullName evidence="1">Uncharacterized protein</fullName>
    </submittedName>
</protein>
<reference evidence="1" key="1">
    <citation type="journal article" date="2015" name="Proc. Natl. Acad. Sci. U.S.A.">
        <title>Networks of energetic and metabolic interactions define dynamics in microbial communities.</title>
        <authorList>
            <person name="Embree M."/>
            <person name="Liu J.K."/>
            <person name="Al-Bassam M.M."/>
            <person name="Zengler K."/>
        </authorList>
    </citation>
    <scope>NUCLEOTIDE SEQUENCE</scope>
</reference>
<comment type="caution">
    <text evidence="1">The sequence shown here is derived from an EMBL/GenBank/DDBJ whole genome shotgun (WGS) entry which is preliminary data.</text>
</comment>
<gene>
    <name evidence="1" type="ORF">ASZ90_014708</name>
</gene>
<proteinExistence type="predicted"/>
<sequence length="160" mass="17092">MNTITPFILLAIAFLLIAGCASPIVTPPDTVTPTLTPAPDVPTVTITPAPDIIPRPTDVVPPSQQVAIQVSRNTVAIDPWVSVLFAGGAGQIYVYEMTGTLIRSDGITEVKTARAPEMGTTLLFNGTLGTDRMIVTIRYTDGNTYTVWDELVPFRGIIPP</sequence>
<dbReference type="AlphaFoldDB" id="A0A0W8F446"/>
<evidence type="ECO:0000313" key="1">
    <source>
        <dbReference type="EMBL" id="KUG15631.1"/>
    </source>
</evidence>